<dbReference type="EMBL" id="OX459118">
    <property type="protein sequence ID" value="CAI9087828.1"/>
    <property type="molecule type" value="Genomic_DNA"/>
</dbReference>
<keyword evidence="6 12" id="KW-1133">Transmembrane helix</keyword>
<evidence type="ECO:0000256" key="3">
    <source>
        <dbReference type="ARBA" id="ARBA00010617"/>
    </source>
</evidence>
<feature type="transmembrane region" description="Helical" evidence="12">
    <location>
        <begin position="15"/>
        <end position="32"/>
    </location>
</feature>
<accession>A0AAV1BY78</accession>
<keyword evidence="8 10" id="KW-0408">Iron</keyword>
<keyword evidence="11" id="KW-0503">Monooxygenase</keyword>
<dbReference type="PRINTS" id="PR00463">
    <property type="entry name" value="EP450I"/>
</dbReference>
<evidence type="ECO:0000256" key="4">
    <source>
        <dbReference type="ARBA" id="ARBA00022692"/>
    </source>
</evidence>
<name>A0AAV1BY78_OLDCO</name>
<keyword evidence="5 10" id="KW-0479">Metal-binding</keyword>
<comment type="similarity">
    <text evidence="3 11">Belongs to the cytochrome P450 family.</text>
</comment>
<evidence type="ECO:0000256" key="12">
    <source>
        <dbReference type="SAM" id="Phobius"/>
    </source>
</evidence>
<dbReference type="GO" id="GO:0020037">
    <property type="term" value="F:heme binding"/>
    <property type="evidence" value="ECO:0007669"/>
    <property type="project" value="InterPro"/>
</dbReference>
<dbReference type="GO" id="GO:0016712">
    <property type="term" value="F:oxidoreductase activity, acting on paired donors, with incorporation or reduction of molecular oxygen, reduced flavin or flavoprotein as one donor, and incorporation of one atom of oxygen"/>
    <property type="evidence" value="ECO:0007669"/>
    <property type="project" value="UniProtKB-ARBA"/>
</dbReference>
<evidence type="ECO:0000256" key="10">
    <source>
        <dbReference type="PIRSR" id="PIRSR602401-1"/>
    </source>
</evidence>
<dbReference type="FunFam" id="1.10.630.10:FF:000022">
    <property type="entry name" value="Taxadiene 5-alpha hydroxylase"/>
    <property type="match status" value="1"/>
</dbReference>
<keyword evidence="9 12" id="KW-0472">Membrane</keyword>
<feature type="binding site" description="axial binding residue" evidence="10">
    <location>
        <position position="431"/>
    </location>
    <ligand>
        <name>heme</name>
        <dbReference type="ChEBI" id="CHEBI:30413"/>
    </ligand>
    <ligandPart>
        <name>Fe</name>
        <dbReference type="ChEBI" id="CHEBI:18248"/>
    </ligandPart>
</feature>
<dbReference type="Gene3D" id="1.10.630.10">
    <property type="entry name" value="Cytochrome P450"/>
    <property type="match status" value="1"/>
</dbReference>
<dbReference type="Pfam" id="PF00067">
    <property type="entry name" value="p450"/>
    <property type="match status" value="1"/>
</dbReference>
<reference evidence="13" key="1">
    <citation type="submission" date="2023-03" db="EMBL/GenBank/DDBJ databases">
        <authorList>
            <person name="Julca I."/>
        </authorList>
    </citation>
    <scope>NUCLEOTIDE SEQUENCE</scope>
</reference>
<sequence>MLVSPPLLFTMESNTLYFIVCLLVIPLYVLLAKGASKRLPPGSMGMPIIGQSLELLKAMRANKGEEWLKERVEKYGPISKLGLFGKPTVFIHGPQANKFVYTCDGNKLANHQPASIRRIIGEKNLFEMRPEDHKRVRGALMTFLKPEALKQYVGTIDEEIRMHLKKHWEGKQETVVEPLMKTLTFNVISSIIFGIEQGNRRDSLVKIFESVMEGMLSVPINLPFTPFRRSLQASAKAKSIIMELVHEKRQDLAKNIISPKKDLITSLLSIRDENDLPVLSDEEIVDNTVIVMIAGHDTTSILLTFLVRILAKDPSIYAKVLQEQEEIAKSKANEEPLTWDDLAKMKYTWRVATESLRMYPPVFCSFRQALEDIEYEGYIIPKGWQVFWAACMTQMDEKIYHDPKKFDTSRYEEGTKTPFSFVAFGGGARSCPGNELARMETLSMIHYLVTGFKWKLCCEDESFRRDPLPVFNQGLPIKLESKLSLL</sequence>
<comment type="subcellular location">
    <subcellularLocation>
        <location evidence="2">Membrane</location>
        <topology evidence="2">Single-pass membrane protein</topology>
    </subcellularLocation>
</comment>
<organism evidence="13 14">
    <name type="scientific">Oldenlandia corymbosa var. corymbosa</name>
    <dbReference type="NCBI Taxonomy" id="529605"/>
    <lineage>
        <taxon>Eukaryota</taxon>
        <taxon>Viridiplantae</taxon>
        <taxon>Streptophyta</taxon>
        <taxon>Embryophyta</taxon>
        <taxon>Tracheophyta</taxon>
        <taxon>Spermatophyta</taxon>
        <taxon>Magnoliopsida</taxon>
        <taxon>eudicotyledons</taxon>
        <taxon>Gunneridae</taxon>
        <taxon>Pentapetalae</taxon>
        <taxon>asterids</taxon>
        <taxon>lamiids</taxon>
        <taxon>Gentianales</taxon>
        <taxon>Rubiaceae</taxon>
        <taxon>Rubioideae</taxon>
        <taxon>Spermacoceae</taxon>
        <taxon>Hedyotis-Oldenlandia complex</taxon>
        <taxon>Oldenlandia</taxon>
    </lineage>
</organism>
<dbReference type="InterPro" id="IPR001128">
    <property type="entry name" value="Cyt_P450"/>
</dbReference>
<keyword evidence="7 11" id="KW-0560">Oxidoreductase</keyword>
<keyword evidence="14" id="KW-1185">Reference proteome</keyword>
<evidence type="ECO:0000256" key="1">
    <source>
        <dbReference type="ARBA" id="ARBA00001971"/>
    </source>
</evidence>
<dbReference type="PROSITE" id="PS00086">
    <property type="entry name" value="CYTOCHROME_P450"/>
    <property type="match status" value="1"/>
</dbReference>
<evidence type="ECO:0000256" key="7">
    <source>
        <dbReference type="ARBA" id="ARBA00023002"/>
    </source>
</evidence>
<dbReference type="AlphaFoldDB" id="A0AAV1BY78"/>
<evidence type="ECO:0000313" key="13">
    <source>
        <dbReference type="EMBL" id="CAI9087828.1"/>
    </source>
</evidence>
<gene>
    <name evidence="13" type="ORF">OLC1_LOCUS553</name>
</gene>
<dbReference type="InterPro" id="IPR017972">
    <property type="entry name" value="Cyt_P450_CS"/>
</dbReference>
<comment type="cofactor">
    <cofactor evidence="1 10">
        <name>heme</name>
        <dbReference type="ChEBI" id="CHEBI:30413"/>
    </cofactor>
</comment>
<dbReference type="GO" id="GO:0016125">
    <property type="term" value="P:sterol metabolic process"/>
    <property type="evidence" value="ECO:0007669"/>
    <property type="project" value="TreeGrafter"/>
</dbReference>
<dbReference type="InterPro" id="IPR036396">
    <property type="entry name" value="Cyt_P450_sf"/>
</dbReference>
<dbReference type="InterPro" id="IPR002401">
    <property type="entry name" value="Cyt_P450_E_grp-I"/>
</dbReference>
<proteinExistence type="inferred from homology"/>
<keyword evidence="10 11" id="KW-0349">Heme</keyword>
<dbReference type="CDD" id="cd11043">
    <property type="entry name" value="CYP90-like"/>
    <property type="match status" value="1"/>
</dbReference>
<dbReference type="SUPFAM" id="SSF48264">
    <property type="entry name" value="Cytochrome P450"/>
    <property type="match status" value="1"/>
</dbReference>
<evidence type="ECO:0000256" key="2">
    <source>
        <dbReference type="ARBA" id="ARBA00004167"/>
    </source>
</evidence>
<dbReference type="PANTHER" id="PTHR24286">
    <property type="entry name" value="CYTOCHROME P450 26"/>
    <property type="match status" value="1"/>
</dbReference>
<evidence type="ECO:0000256" key="11">
    <source>
        <dbReference type="RuleBase" id="RU000461"/>
    </source>
</evidence>
<dbReference type="GO" id="GO:0005506">
    <property type="term" value="F:iron ion binding"/>
    <property type="evidence" value="ECO:0007669"/>
    <property type="project" value="InterPro"/>
</dbReference>
<dbReference type="PRINTS" id="PR00385">
    <property type="entry name" value="P450"/>
</dbReference>
<dbReference type="Proteomes" id="UP001161247">
    <property type="component" value="Chromosome 1"/>
</dbReference>
<keyword evidence="4 12" id="KW-0812">Transmembrane</keyword>
<protein>
    <submittedName>
        <fullName evidence="13">OLC1v1022005C1</fullName>
    </submittedName>
</protein>
<evidence type="ECO:0000256" key="6">
    <source>
        <dbReference type="ARBA" id="ARBA00022989"/>
    </source>
</evidence>
<evidence type="ECO:0000256" key="8">
    <source>
        <dbReference type="ARBA" id="ARBA00023004"/>
    </source>
</evidence>
<evidence type="ECO:0000256" key="9">
    <source>
        <dbReference type="ARBA" id="ARBA00023136"/>
    </source>
</evidence>
<dbReference type="PANTHER" id="PTHR24286:SF217">
    <property type="entry name" value="OS07G0520300 PROTEIN"/>
    <property type="match status" value="1"/>
</dbReference>
<evidence type="ECO:0000256" key="5">
    <source>
        <dbReference type="ARBA" id="ARBA00022723"/>
    </source>
</evidence>
<evidence type="ECO:0000313" key="14">
    <source>
        <dbReference type="Proteomes" id="UP001161247"/>
    </source>
</evidence>
<dbReference type="GO" id="GO:0016020">
    <property type="term" value="C:membrane"/>
    <property type="evidence" value="ECO:0007669"/>
    <property type="project" value="UniProtKB-SubCell"/>
</dbReference>